<dbReference type="Gene3D" id="1.10.10.60">
    <property type="entry name" value="Homeodomain-like"/>
    <property type="match status" value="1"/>
</dbReference>
<dbReference type="EMBL" id="JAJNCO010000004">
    <property type="protein sequence ID" value="MCD2111410.1"/>
    <property type="molecule type" value="Genomic_DNA"/>
</dbReference>
<dbReference type="InterPro" id="IPR009057">
    <property type="entry name" value="Homeodomain-like_sf"/>
</dbReference>
<keyword evidence="2" id="KW-1133">Transmembrane helix</keyword>
<proteinExistence type="predicted"/>
<evidence type="ECO:0000313" key="4">
    <source>
        <dbReference type="Proteomes" id="UP001198630"/>
    </source>
</evidence>
<feature type="transmembrane region" description="Helical" evidence="2">
    <location>
        <begin position="97"/>
        <end position="121"/>
    </location>
</feature>
<protein>
    <submittedName>
        <fullName evidence="3">Helix-turn-helix domain-containing protein</fullName>
    </submittedName>
</protein>
<feature type="transmembrane region" description="Helical" evidence="2">
    <location>
        <begin position="44"/>
        <end position="65"/>
    </location>
</feature>
<dbReference type="RefSeq" id="WP_230789861.1">
    <property type="nucleotide sequence ID" value="NZ_JAJNCO010000004.1"/>
</dbReference>
<dbReference type="InterPro" id="IPR021235">
    <property type="entry name" value="DUF2637"/>
</dbReference>
<organism evidence="3 4">
    <name type="scientific">Rhodococcus rhodochrous</name>
    <dbReference type="NCBI Taxonomy" id="1829"/>
    <lineage>
        <taxon>Bacteria</taxon>
        <taxon>Bacillati</taxon>
        <taxon>Actinomycetota</taxon>
        <taxon>Actinomycetes</taxon>
        <taxon>Mycobacteriales</taxon>
        <taxon>Nocardiaceae</taxon>
        <taxon>Rhodococcus</taxon>
    </lineage>
</organism>
<name>A0AAW4XE71_RHORH</name>
<evidence type="ECO:0000256" key="1">
    <source>
        <dbReference type="SAM" id="MobiDB-lite"/>
    </source>
</evidence>
<dbReference type="SUPFAM" id="SSF46689">
    <property type="entry name" value="Homeodomain-like"/>
    <property type="match status" value="1"/>
</dbReference>
<comment type="caution">
    <text evidence="3">The sequence shown here is derived from an EMBL/GenBank/DDBJ whole genome shotgun (WGS) entry which is preliminary data.</text>
</comment>
<evidence type="ECO:0000313" key="3">
    <source>
        <dbReference type="EMBL" id="MCD2111410.1"/>
    </source>
</evidence>
<reference evidence="3" key="1">
    <citation type="submission" date="2021-11" db="EMBL/GenBank/DDBJ databases">
        <title>Development of a sustainable strategy for remediation of hydrocarbon-contaminated territories based on the waste exchange concept.</title>
        <authorList>
            <person name="Elkin A."/>
        </authorList>
    </citation>
    <scope>NUCLEOTIDE SEQUENCE</scope>
    <source>
        <strain evidence="3">IEGM 757</strain>
    </source>
</reference>
<dbReference type="Proteomes" id="UP001198630">
    <property type="component" value="Unassembled WGS sequence"/>
</dbReference>
<dbReference type="Pfam" id="PF13384">
    <property type="entry name" value="HTH_23"/>
    <property type="match status" value="1"/>
</dbReference>
<keyword evidence="2" id="KW-0812">Transmembrane</keyword>
<feature type="transmembrane region" description="Helical" evidence="2">
    <location>
        <begin position="72"/>
        <end position="91"/>
    </location>
</feature>
<feature type="transmembrane region" description="Helical" evidence="2">
    <location>
        <begin position="7"/>
        <end position="28"/>
    </location>
</feature>
<accession>A0AAW4XE71</accession>
<dbReference type="AlphaFoldDB" id="A0AAW4XE71"/>
<sequence length="243" mass="25410">MQNARITPASVTLAGTAAICAAAFWLSYEALTDLANRSGITTPWLWPLIVDGLVVVATVAVVAGVSRYAWGLLIAGAAVSVAGNVLHAVLPDGVLPVWLRATVAAVPPVALVAVTHLAVVLRRAHSILHRDAVADATTRPTEPRSYAEPPQISARDLARCDATASPETDDLTALAESSEEELSPSHLHVLDAPGAPRVKADDDAGDIRAKAVAMLSQGTPVCDIADELGVHRATIYRWRASTS</sequence>
<dbReference type="Pfam" id="PF10935">
    <property type="entry name" value="DUF2637"/>
    <property type="match status" value="1"/>
</dbReference>
<keyword evidence="2" id="KW-0472">Membrane</keyword>
<feature type="region of interest" description="Disordered" evidence="1">
    <location>
        <begin position="165"/>
        <end position="198"/>
    </location>
</feature>
<gene>
    <name evidence="3" type="ORF">LQ384_09910</name>
</gene>
<evidence type="ECO:0000256" key="2">
    <source>
        <dbReference type="SAM" id="Phobius"/>
    </source>
</evidence>